<organism evidence="1 2">
    <name type="scientific">Catenaria anguillulae PL171</name>
    <dbReference type="NCBI Taxonomy" id="765915"/>
    <lineage>
        <taxon>Eukaryota</taxon>
        <taxon>Fungi</taxon>
        <taxon>Fungi incertae sedis</taxon>
        <taxon>Blastocladiomycota</taxon>
        <taxon>Blastocladiomycetes</taxon>
        <taxon>Blastocladiales</taxon>
        <taxon>Catenariaceae</taxon>
        <taxon>Catenaria</taxon>
    </lineage>
</organism>
<comment type="caution">
    <text evidence="1">The sequence shown here is derived from an EMBL/GenBank/DDBJ whole genome shotgun (WGS) entry which is preliminary data.</text>
</comment>
<gene>
    <name evidence="1" type="ORF">BCR44DRAFT_1436074</name>
</gene>
<dbReference type="Proteomes" id="UP000193411">
    <property type="component" value="Unassembled WGS sequence"/>
</dbReference>
<dbReference type="AlphaFoldDB" id="A0A1Y2HJ65"/>
<dbReference type="EMBL" id="MCFL01000027">
    <property type="protein sequence ID" value="ORZ34616.1"/>
    <property type="molecule type" value="Genomic_DNA"/>
</dbReference>
<accession>A0A1Y2HJ65</accession>
<protein>
    <submittedName>
        <fullName evidence="1">Uncharacterized protein</fullName>
    </submittedName>
</protein>
<proteinExistence type="predicted"/>
<name>A0A1Y2HJ65_9FUNG</name>
<evidence type="ECO:0000313" key="2">
    <source>
        <dbReference type="Proteomes" id="UP000193411"/>
    </source>
</evidence>
<keyword evidence="2" id="KW-1185">Reference proteome</keyword>
<sequence>MEAAMRSGGAPMECLHWWVRDYLPHHSARSEAADLMFSYLQFCIESNQPMRVDWWIEEDPHLFTLALELDSSRPFDYLTINEQLLLDSLLTSHFAMPDSGNTATPADPCSFVYIIDSPQFRPCFKRSLALSLVAMDLASEKGYDLLCEWWATYRGSATKYTHRALEQAVAKGMPLVVEFWLVSGLPLKWRGSILEWAAKYWVDGWTDEIRRLWREYGREVQGTVPWKDDVEEDRGL</sequence>
<reference evidence="1 2" key="1">
    <citation type="submission" date="2016-07" db="EMBL/GenBank/DDBJ databases">
        <title>Pervasive Adenine N6-methylation of Active Genes in Fungi.</title>
        <authorList>
            <consortium name="DOE Joint Genome Institute"/>
            <person name="Mondo S.J."/>
            <person name="Dannebaum R.O."/>
            <person name="Kuo R.C."/>
            <person name="Labutti K."/>
            <person name="Haridas S."/>
            <person name="Kuo A."/>
            <person name="Salamov A."/>
            <person name="Ahrendt S.R."/>
            <person name="Lipzen A."/>
            <person name="Sullivan W."/>
            <person name="Andreopoulos W.B."/>
            <person name="Clum A."/>
            <person name="Lindquist E."/>
            <person name="Daum C."/>
            <person name="Ramamoorthy G.K."/>
            <person name="Gryganskyi A."/>
            <person name="Culley D."/>
            <person name="Magnuson J.K."/>
            <person name="James T.Y."/>
            <person name="O'Malley M.A."/>
            <person name="Stajich J.E."/>
            <person name="Spatafora J.W."/>
            <person name="Visel A."/>
            <person name="Grigoriev I.V."/>
        </authorList>
    </citation>
    <scope>NUCLEOTIDE SEQUENCE [LARGE SCALE GENOMIC DNA]</scope>
    <source>
        <strain evidence="1 2">PL171</strain>
    </source>
</reference>
<evidence type="ECO:0000313" key="1">
    <source>
        <dbReference type="EMBL" id="ORZ34616.1"/>
    </source>
</evidence>